<evidence type="ECO:0000259" key="6">
    <source>
        <dbReference type="PROSITE" id="PS51352"/>
    </source>
</evidence>
<keyword evidence="4" id="KW-0676">Redox-active center</keyword>
<dbReference type="Gene3D" id="3.40.30.10">
    <property type="entry name" value="Glutaredoxin"/>
    <property type="match status" value="1"/>
</dbReference>
<sequence>MKDMKKIILMTMLAATTLAASAQDTKPYESKMSQIETEYNKLKAEFEVLKQKDPSTFTDADKAKIGEIMAKADSLDSVQLATVLEIADKFKTTTFPAKYIAEVADGLEYADLKRLCDPSTGYYNAPEMKKAKDLYEMYKLREPGSMYKELVMTDLNGKQMKLSDWAGKGKYVFVDFWASWCAPCRKEMPNVVEAYKRYKDKGLEIIGVSFDDNKLKWSSAVEKLGMTWPQMSDLKGWQSAAGKVYGIRSIPSNILLDKDGKIIAMDLRGEALQTELAKLLK</sequence>
<dbReference type="Proteomes" id="UP000482295">
    <property type="component" value="Unassembled WGS sequence"/>
</dbReference>
<keyword evidence="3" id="KW-1015">Disulfide bond</keyword>
<dbReference type="InterPro" id="IPR050553">
    <property type="entry name" value="Thioredoxin_ResA/DsbE_sf"/>
</dbReference>
<comment type="subcellular location">
    <subcellularLocation>
        <location evidence="1">Cell envelope</location>
    </subcellularLocation>
</comment>
<evidence type="ECO:0000256" key="4">
    <source>
        <dbReference type="ARBA" id="ARBA00023284"/>
    </source>
</evidence>
<evidence type="ECO:0000256" key="3">
    <source>
        <dbReference type="ARBA" id="ARBA00023157"/>
    </source>
</evidence>
<dbReference type="CDD" id="cd02966">
    <property type="entry name" value="TlpA_like_family"/>
    <property type="match status" value="1"/>
</dbReference>
<dbReference type="PANTHER" id="PTHR42852">
    <property type="entry name" value="THIOL:DISULFIDE INTERCHANGE PROTEIN DSBE"/>
    <property type="match status" value="1"/>
</dbReference>
<dbReference type="GO" id="GO:0030313">
    <property type="term" value="C:cell envelope"/>
    <property type="evidence" value="ECO:0007669"/>
    <property type="project" value="UniProtKB-SubCell"/>
</dbReference>
<dbReference type="PANTHER" id="PTHR42852:SF6">
    <property type="entry name" value="THIOL:DISULFIDE INTERCHANGE PROTEIN DSBE"/>
    <property type="match status" value="1"/>
</dbReference>
<dbReference type="GO" id="GO:0017004">
    <property type="term" value="P:cytochrome complex assembly"/>
    <property type="evidence" value="ECO:0007669"/>
    <property type="project" value="UniProtKB-KW"/>
</dbReference>
<dbReference type="Pfam" id="PF00578">
    <property type="entry name" value="AhpC-TSA"/>
    <property type="match status" value="1"/>
</dbReference>
<dbReference type="InterPro" id="IPR000866">
    <property type="entry name" value="AhpC/TSA"/>
</dbReference>
<evidence type="ECO:0000313" key="7">
    <source>
        <dbReference type="EMBL" id="MUL27510.1"/>
    </source>
</evidence>
<dbReference type="SUPFAM" id="SSF52833">
    <property type="entry name" value="Thioredoxin-like"/>
    <property type="match status" value="1"/>
</dbReference>
<dbReference type="InterPro" id="IPR036249">
    <property type="entry name" value="Thioredoxin-like_sf"/>
</dbReference>
<dbReference type="InterPro" id="IPR017937">
    <property type="entry name" value="Thioredoxin_CS"/>
</dbReference>
<organism evidence="7 8">
    <name type="scientific">Prevotella vespertina</name>
    <dbReference type="NCBI Taxonomy" id="2608404"/>
    <lineage>
        <taxon>Bacteria</taxon>
        <taxon>Pseudomonadati</taxon>
        <taxon>Bacteroidota</taxon>
        <taxon>Bacteroidia</taxon>
        <taxon>Bacteroidales</taxon>
        <taxon>Prevotellaceae</taxon>
        <taxon>Prevotella</taxon>
    </lineage>
</organism>
<accession>A0A7C9HDK8</accession>
<evidence type="ECO:0000256" key="1">
    <source>
        <dbReference type="ARBA" id="ARBA00004196"/>
    </source>
</evidence>
<comment type="caution">
    <text evidence="7">The sequence shown here is derived from an EMBL/GenBank/DDBJ whole genome shotgun (WGS) entry which is preliminary data.</text>
</comment>
<evidence type="ECO:0000256" key="5">
    <source>
        <dbReference type="SAM" id="SignalP"/>
    </source>
</evidence>
<dbReference type="EMBL" id="VVIQ01000003">
    <property type="protein sequence ID" value="MUL27510.1"/>
    <property type="molecule type" value="Genomic_DNA"/>
</dbReference>
<feature type="domain" description="Thioredoxin" evidence="6">
    <location>
        <begin position="141"/>
        <end position="281"/>
    </location>
</feature>
<dbReference type="GO" id="GO:0016491">
    <property type="term" value="F:oxidoreductase activity"/>
    <property type="evidence" value="ECO:0007669"/>
    <property type="project" value="InterPro"/>
</dbReference>
<dbReference type="PROSITE" id="PS51352">
    <property type="entry name" value="THIOREDOXIN_2"/>
    <property type="match status" value="1"/>
</dbReference>
<dbReference type="GO" id="GO:0016209">
    <property type="term" value="F:antioxidant activity"/>
    <property type="evidence" value="ECO:0007669"/>
    <property type="project" value="InterPro"/>
</dbReference>
<feature type="signal peptide" evidence="5">
    <location>
        <begin position="1"/>
        <end position="22"/>
    </location>
</feature>
<feature type="chain" id="PRO_5028874784" evidence="5">
    <location>
        <begin position="23"/>
        <end position="281"/>
    </location>
</feature>
<dbReference type="PROSITE" id="PS00194">
    <property type="entry name" value="THIOREDOXIN_1"/>
    <property type="match status" value="1"/>
</dbReference>
<dbReference type="InterPro" id="IPR013766">
    <property type="entry name" value="Thioredoxin_domain"/>
</dbReference>
<protein>
    <submittedName>
        <fullName evidence="7">TlpA family protein disulfide reductase</fullName>
    </submittedName>
</protein>
<dbReference type="RefSeq" id="WP_155715548.1">
    <property type="nucleotide sequence ID" value="NZ_VVIQ01000003.1"/>
</dbReference>
<evidence type="ECO:0000256" key="2">
    <source>
        <dbReference type="ARBA" id="ARBA00022748"/>
    </source>
</evidence>
<dbReference type="AlphaFoldDB" id="A0A7C9HDK8"/>
<name>A0A7C9HDK8_9BACT</name>
<keyword evidence="8" id="KW-1185">Reference proteome</keyword>
<reference evidence="7 8" key="1">
    <citation type="submission" date="2019-09" db="EMBL/GenBank/DDBJ databases">
        <title>Prevotella A2879 sp. nov., isolated from an abscess of a patient.</title>
        <authorList>
            <person name="Buhl M."/>
            <person name="Oberhettinger P."/>
        </authorList>
    </citation>
    <scope>NUCLEOTIDE SEQUENCE [LARGE SCALE GENOMIC DNA]</scope>
    <source>
        <strain evidence="7 8">A2879</strain>
    </source>
</reference>
<keyword evidence="5" id="KW-0732">Signal</keyword>
<proteinExistence type="predicted"/>
<keyword evidence="2" id="KW-0201">Cytochrome c-type biogenesis</keyword>
<gene>
    <name evidence="7" type="ORF">F0475_04150</name>
</gene>
<evidence type="ECO:0000313" key="8">
    <source>
        <dbReference type="Proteomes" id="UP000482295"/>
    </source>
</evidence>